<dbReference type="EMBL" id="CAJNNV010009240">
    <property type="protein sequence ID" value="CAE8597142.1"/>
    <property type="molecule type" value="Genomic_DNA"/>
</dbReference>
<accession>A0A813E9H7</accession>
<sequence length="89" mass="9213">MRAKATEPSIICCAAAMGICDRSGHWELSLGLLFGDALELRLSADLVACGTALGALQKTGNWQLALRLLADMALGVCSLPAPDLVALST</sequence>
<evidence type="ECO:0000313" key="2">
    <source>
        <dbReference type="Proteomes" id="UP000654075"/>
    </source>
</evidence>
<comment type="caution">
    <text evidence="1">The sequence shown here is derived from an EMBL/GenBank/DDBJ whole genome shotgun (WGS) entry which is preliminary data.</text>
</comment>
<dbReference type="Proteomes" id="UP000654075">
    <property type="component" value="Unassembled WGS sequence"/>
</dbReference>
<dbReference type="Gene3D" id="1.25.40.10">
    <property type="entry name" value="Tetratricopeptide repeat domain"/>
    <property type="match status" value="1"/>
</dbReference>
<keyword evidence="2" id="KW-1185">Reference proteome</keyword>
<dbReference type="OrthoDB" id="185373at2759"/>
<gene>
    <name evidence="1" type="ORF">PGLA1383_LOCUS15594</name>
</gene>
<reference evidence="1" key="1">
    <citation type="submission" date="2021-02" db="EMBL/GenBank/DDBJ databases">
        <authorList>
            <person name="Dougan E. K."/>
            <person name="Rhodes N."/>
            <person name="Thang M."/>
            <person name="Chan C."/>
        </authorList>
    </citation>
    <scope>NUCLEOTIDE SEQUENCE</scope>
</reference>
<evidence type="ECO:0000313" key="1">
    <source>
        <dbReference type="EMBL" id="CAE8597142.1"/>
    </source>
</evidence>
<name>A0A813E9H7_POLGL</name>
<protein>
    <submittedName>
        <fullName evidence="1">Uncharacterized protein</fullName>
    </submittedName>
</protein>
<proteinExistence type="predicted"/>
<dbReference type="InterPro" id="IPR011990">
    <property type="entry name" value="TPR-like_helical_dom_sf"/>
</dbReference>
<feature type="non-terminal residue" evidence="1">
    <location>
        <position position="89"/>
    </location>
</feature>
<dbReference type="AlphaFoldDB" id="A0A813E9H7"/>
<organism evidence="1 2">
    <name type="scientific">Polarella glacialis</name>
    <name type="common">Dinoflagellate</name>
    <dbReference type="NCBI Taxonomy" id="89957"/>
    <lineage>
        <taxon>Eukaryota</taxon>
        <taxon>Sar</taxon>
        <taxon>Alveolata</taxon>
        <taxon>Dinophyceae</taxon>
        <taxon>Suessiales</taxon>
        <taxon>Suessiaceae</taxon>
        <taxon>Polarella</taxon>
    </lineage>
</organism>